<dbReference type="InterPro" id="IPR000172">
    <property type="entry name" value="GMC_OxRdtase_N"/>
</dbReference>
<proteinExistence type="inferred from homology"/>
<dbReference type="InterPro" id="IPR012132">
    <property type="entry name" value="GMC_OxRdtase"/>
</dbReference>
<name>A0AB72X4L2_9RALS</name>
<keyword evidence="4 5" id="KW-0274">FAD</keyword>
<reference evidence="7 8" key="1">
    <citation type="submission" date="2023-07" db="EMBL/GenBank/DDBJ databases">
        <authorList>
            <person name="Peeters C."/>
        </authorList>
    </citation>
    <scope>NUCLEOTIDE SEQUENCE [LARGE SCALE GENOMIC DNA]</scope>
    <source>
        <strain evidence="7 8">R-16034</strain>
    </source>
</reference>
<dbReference type="SUPFAM" id="SSF54373">
    <property type="entry name" value="FAD-linked reductases, C-terminal domain"/>
    <property type="match status" value="1"/>
</dbReference>
<dbReference type="GO" id="GO:0016614">
    <property type="term" value="F:oxidoreductase activity, acting on CH-OH group of donors"/>
    <property type="evidence" value="ECO:0007669"/>
    <property type="project" value="InterPro"/>
</dbReference>
<protein>
    <submittedName>
        <fullName evidence="7">Alcohol dehydrogenase [acceptor]</fullName>
        <ecNumber evidence="7">1.1.99.-</ecNumber>
    </submittedName>
</protein>
<dbReference type="PROSITE" id="PS51257">
    <property type="entry name" value="PROKAR_LIPOPROTEIN"/>
    <property type="match status" value="1"/>
</dbReference>
<dbReference type="InterPro" id="IPR036188">
    <property type="entry name" value="FAD/NAD-bd_sf"/>
</dbReference>
<dbReference type="GO" id="GO:0050660">
    <property type="term" value="F:flavin adenine dinucleotide binding"/>
    <property type="evidence" value="ECO:0007669"/>
    <property type="project" value="InterPro"/>
</dbReference>
<dbReference type="Proteomes" id="UP001189225">
    <property type="component" value="Unassembled WGS sequence"/>
</dbReference>
<dbReference type="EMBL" id="CATWHI010000001">
    <property type="protein sequence ID" value="CAJ0738153.1"/>
    <property type="molecule type" value="Genomic_DNA"/>
</dbReference>
<evidence type="ECO:0000256" key="1">
    <source>
        <dbReference type="ARBA" id="ARBA00001974"/>
    </source>
</evidence>
<keyword evidence="8" id="KW-1185">Reference proteome</keyword>
<keyword evidence="3" id="KW-0285">Flavoprotein</keyword>
<dbReference type="PANTHER" id="PTHR11552:SF147">
    <property type="entry name" value="CHOLINE DEHYDROGENASE, MITOCHONDRIAL"/>
    <property type="match status" value="1"/>
</dbReference>
<dbReference type="PANTHER" id="PTHR11552">
    <property type="entry name" value="GLUCOSE-METHANOL-CHOLINE GMC OXIDOREDUCTASE"/>
    <property type="match status" value="1"/>
</dbReference>
<dbReference type="Pfam" id="PF05199">
    <property type="entry name" value="GMC_oxred_C"/>
    <property type="match status" value="1"/>
</dbReference>
<dbReference type="RefSeq" id="WP_316898974.1">
    <property type="nucleotide sequence ID" value="NZ_CATWHI010000001.1"/>
</dbReference>
<evidence type="ECO:0000313" key="8">
    <source>
        <dbReference type="Proteomes" id="UP001189225"/>
    </source>
</evidence>
<comment type="similarity">
    <text evidence="2">Belongs to the GMC oxidoreductase family.</text>
</comment>
<evidence type="ECO:0000256" key="3">
    <source>
        <dbReference type="ARBA" id="ARBA00022630"/>
    </source>
</evidence>
<feature type="binding site" evidence="5">
    <location>
        <position position="90"/>
    </location>
    <ligand>
        <name>FAD</name>
        <dbReference type="ChEBI" id="CHEBI:57692"/>
    </ligand>
</feature>
<gene>
    <name evidence="7" type="primary">alkJ_1</name>
    <name evidence="7" type="ORF">R16034_00993</name>
</gene>
<sequence length="557" mass="60279">MGHKDHIDKSFDIVIVGAGSAGCVLANRLTADPNVRVLLLEAGEWDRDPMIGLPVGIVHMTANNLYRWSDVSEPDPGLGGRRNDIPHGRVIGGGSSINYMAHTRGHPATYDAWADEGAPGWCYKDVLPYFKQCEAWDGGENAWRGGAGELGALTPPIDDPIAPAWFDAIRSLGYPISQDHNGDQPEGFGVLQYTIKGGRRSSSAKAFLHPVLGRPNLTVLTGAMATKVLFEGRRAIGVEYVRSGAREQVYSRRTVLCLGAINTPHLLMLSGVGPADHLQSMGISPIIDLPVGKNLQDHLAFPMMWKRKQPSPFQKSLRFDKAAVNMLRAVLLRSGPSSRLPGVIIGFIKSQQNLSMPDLQLYLQMPPPYADTWFPGIKRRYQDCLVTRTQLVGQRSRGEILLKSADPADRPRVFYNSLSAPQDIQALREGFKQTWAIVNAPELDAFRGEPVMPVGALSTDSEIDAFIRANASQQFHPASTCPMGSDDDAVVDPDLNVRGLEGLSVVDASVMPTLVPANPNVPIMMMAAKAAAMWQGVETAAGLSAAAETIAEARVPA</sequence>
<feature type="domain" description="Glucose-methanol-choline oxidoreductase N-terminal" evidence="6">
    <location>
        <begin position="259"/>
        <end position="273"/>
    </location>
</feature>
<dbReference type="PIRSF" id="PIRSF000137">
    <property type="entry name" value="Alcohol_oxidase"/>
    <property type="match status" value="1"/>
</dbReference>
<accession>A0AB72X4L2</accession>
<keyword evidence="7" id="KW-0560">Oxidoreductase</keyword>
<comment type="cofactor">
    <cofactor evidence="1 5">
        <name>FAD</name>
        <dbReference type="ChEBI" id="CHEBI:57692"/>
    </cofactor>
</comment>
<evidence type="ECO:0000256" key="4">
    <source>
        <dbReference type="ARBA" id="ARBA00022827"/>
    </source>
</evidence>
<evidence type="ECO:0000256" key="2">
    <source>
        <dbReference type="ARBA" id="ARBA00010790"/>
    </source>
</evidence>
<evidence type="ECO:0000256" key="5">
    <source>
        <dbReference type="PIRSR" id="PIRSR000137-2"/>
    </source>
</evidence>
<dbReference type="AlphaFoldDB" id="A0AB72X4L2"/>
<dbReference type="Pfam" id="PF00732">
    <property type="entry name" value="GMC_oxred_N"/>
    <property type="match status" value="1"/>
</dbReference>
<dbReference type="InterPro" id="IPR007867">
    <property type="entry name" value="GMC_OxRtase_C"/>
</dbReference>
<dbReference type="Gene3D" id="3.50.50.60">
    <property type="entry name" value="FAD/NAD(P)-binding domain"/>
    <property type="match status" value="1"/>
</dbReference>
<comment type="caution">
    <text evidence="7">The sequence shown here is derived from an EMBL/GenBank/DDBJ whole genome shotgun (WGS) entry which is preliminary data.</text>
</comment>
<dbReference type="SUPFAM" id="SSF51905">
    <property type="entry name" value="FAD/NAD(P)-binding domain"/>
    <property type="match status" value="1"/>
</dbReference>
<dbReference type="PROSITE" id="PS00624">
    <property type="entry name" value="GMC_OXRED_2"/>
    <property type="match status" value="1"/>
</dbReference>
<dbReference type="Gene3D" id="3.30.410.40">
    <property type="match status" value="1"/>
</dbReference>
<evidence type="ECO:0000313" key="7">
    <source>
        <dbReference type="EMBL" id="CAJ0738153.1"/>
    </source>
</evidence>
<evidence type="ECO:0000259" key="6">
    <source>
        <dbReference type="PROSITE" id="PS00624"/>
    </source>
</evidence>
<dbReference type="EC" id="1.1.99.-" evidence="7"/>
<organism evidence="7 8">
    <name type="scientific">Ralstonia edaphi</name>
    <dbReference type="NCBI Taxonomy" id="3058599"/>
    <lineage>
        <taxon>Bacteria</taxon>
        <taxon>Pseudomonadati</taxon>
        <taxon>Pseudomonadota</taxon>
        <taxon>Betaproteobacteria</taxon>
        <taxon>Burkholderiales</taxon>
        <taxon>Burkholderiaceae</taxon>
        <taxon>Ralstonia</taxon>
    </lineage>
</organism>